<dbReference type="PANTHER" id="PTHR47861">
    <property type="entry name" value="FKBP-TYPE PEPTIDYL-PROLYL CIS-TRANS ISOMERASE SLYD"/>
    <property type="match status" value="1"/>
</dbReference>
<dbReference type="EC" id="5.2.1.8" evidence="9"/>
<dbReference type="Pfam" id="PF00254">
    <property type="entry name" value="FKBP_C"/>
    <property type="match status" value="1"/>
</dbReference>
<protein>
    <recommendedName>
        <fullName evidence="9">Peptidyl-prolyl cis-trans isomerase</fullName>
        <ecNumber evidence="9">5.2.1.8</ecNumber>
    </recommendedName>
</protein>
<gene>
    <name evidence="11" type="ORF">SAMN04488571_10258</name>
</gene>
<accession>A0A1G8XU91</accession>
<comment type="similarity">
    <text evidence="3 9">Belongs to the FKBP-type PPIase family.</text>
</comment>
<sequence length="151" mass="16439">MVQAKEGDTVKVHYTGKLEDGTVFDSSMDRDPLEFTIGSGQIIPGFERAVVGMEPGEKKTATIQPEDAYGPRREDMTLTVDRSEFPEEIQPERGQQLQIQQPDGRAAIVTISEVSESTVTLDANHPLAGKPLTFDIQLVDIVSAAPKQTVG</sequence>
<evidence type="ECO:0000256" key="4">
    <source>
        <dbReference type="ARBA" id="ARBA00022490"/>
    </source>
</evidence>
<dbReference type="GO" id="GO:0042026">
    <property type="term" value="P:protein refolding"/>
    <property type="evidence" value="ECO:0007669"/>
    <property type="project" value="UniProtKB-ARBA"/>
</dbReference>
<keyword evidence="7 8" id="KW-0413">Isomerase</keyword>
<dbReference type="PROSITE" id="PS50059">
    <property type="entry name" value="FKBP_PPIASE"/>
    <property type="match status" value="1"/>
</dbReference>
<evidence type="ECO:0000256" key="3">
    <source>
        <dbReference type="ARBA" id="ARBA00006577"/>
    </source>
</evidence>
<dbReference type="STRING" id="2200.GCA_001571405_00600"/>
<evidence type="ECO:0000256" key="5">
    <source>
        <dbReference type="ARBA" id="ARBA00023110"/>
    </source>
</evidence>
<dbReference type="GO" id="GO:0003755">
    <property type="term" value="F:peptidyl-prolyl cis-trans isomerase activity"/>
    <property type="evidence" value="ECO:0007669"/>
    <property type="project" value="UniProtKB-UniRule"/>
</dbReference>
<keyword evidence="6" id="KW-0143">Chaperone</keyword>
<evidence type="ECO:0000256" key="7">
    <source>
        <dbReference type="ARBA" id="ARBA00023235"/>
    </source>
</evidence>
<dbReference type="GO" id="GO:0005737">
    <property type="term" value="C:cytoplasm"/>
    <property type="evidence" value="ECO:0007669"/>
    <property type="project" value="UniProtKB-SubCell"/>
</dbReference>
<name>A0A1G8XU91_9EURY</name>
<dbReference type="AlphaFoldDB" id="A0A1G8XU91"/>
<dbReference type="SUPFAM" id="SSF54534">
    <property type="entry name" value="FKBP-like"/>
    <property type="match status" value="1"/>
</dbReference>
<keyword evidence="4" id="KW-0963">Cytoplasm</keyword>
<proteinExistence type="inferred from homology"/>
<evidence type="ECO:0000313" key="12">
    <source>
        <dbReference type="Proteomes" id="UP000326500"/>
    </source>
</evidence>
<evidence type="ECO:0000256" key="9">
    <source>
        <dbReference type="RuleBase" id="RU003915"/>
    </source>
</evidence>
<dbReference type="InterPro" id="IPR046357">
    <property type="entry name" value="PPIase_dom_sf"/>
</dbReference>
<evidence type="ECO:0000256" key="2">
    <source>
        <dbReference type="ARBA" id="ARBA00004496"/>
    </source>
</evidence>
<evidence type="ECO:0000313" key="11">
    <source>
        <dbReference type="EMBL" id="SDJ94149.1"/>
    </source>
</evidence>
<dbReference type="RefSeq" id="WP_066955283.1">
    <property type="nucleotide sequence ID" value="NZ_BCNX01000004.1"/>
</dbReference>
<dbReference type="Gene3D" id="3.10.50.40">
    <property type="match status" value="1"/>
</dbReference>
<reference evidence="11 12" key="1">
    <citation type="submission" date="2016-10" db="EMBL/GenBank/DDBJ databases">
        <authorList>
            <person name="Varghese N."/>
            <person name="Submissions S."/>
        </authorList>
    </citation>
    <scope>NUCLEOTIDE SEQUENCE [LARGE SCALE GENOMIC DNA]</scope>
    <source>
        <strain evidence="11 12">DSM 2373</strain>
    </source>
</reference>
<dbReference type="Proteomes" id="UP000326500">
    <property type="component" value="Unassembled WGS sequence"/>
</dbReference>
<comment type="subcellular location">
    <subcellularLocation>
        <location evidence="2">Cytoplasm</location>
    </subcellularLocation>
</comment>
<keyword evidence="5 8" id="KW-0697">Rotamase</keyword>
<dbReference type="InterPro" id="IPR001179">
    <property type="entry name" value="PPIase_FKBP_dom"/>
</dbReference>
<evidence type="ECO:0000256" key="6">
    <source>
        <dbReference type="ARBA" id="ARBA00023186"/>
    </source>
</evidence>
<evidence type="ECO:0000259" key="10">
    <source>
        <dbReference type="PROSITE" id="PS50059"/>
    </source>
</evidence>
<feature type="domain" description="PPIase FKBP-type" evidence="10">
    <location>
        <begin position="7"/>
        <end position="86"/>
    </location>
</feature>
<organism evidence="11 12">
    <name type="scientific">Methanoculleus thermophilus</name>
    <dbReference type="NCBI Taxonomy" id="2200"/>
    <lineage>
        <taxon>Archaea</taxon>
        <taxon>Methanobacteriati</taxon>
        <taxon>Methanobacteriota</taxon>
        <taxon>Stenosarchaea group</taxon>
        <taxon>Methanomicrobia</taxon>
        <taxon>Methanomicrobiales</taxon>
        <taxon>Methanomicrobiaceae</taxon>
        <taxon>Methanoculleus</taxon>
    </lineage>
</organism>
<evidence type="ECO:0000256" key="8">
    <source>
        <dbReference type="PROSITE-ProRule" id="PRU00277"/>
    </source>
</evidence>
<keyword evidence="12" id="KW-1185">Reference proteome</keyword>
<evidence type="ECO:0000256" key="1">
    <source>
        <dbReference type="ARBA" id="ARBA00000971"/>
    </source>
</evidence>
<dbReference type="PANTHER" id="PTHR47861:SF3">
    <property type="entry name" value="FKBP-TYPE PEPTIDYL-PROLYL CIS-TRANS ISOMERASE SLYD"/>
    <property type="match status" value="1"/>
</dbReference>
<dbReference type="EMBL" id="FNFT01000002">
    <property type="protein sequence ID" value="SDJ94149.1"/>
    <property type="molecule type" value="Genomic_DNA"/>
</dbReference>
<dbReference type="OrthoDB" id="8615at2157"/>
<comment type="catalytic activity">
    <reaction evidence="1 8 9">
        <text>[protein]-peptidylproline (omega=180) = [protein]-peptidylproline (omega=0)</text>
        <dbReference type="Rhea" id="RHEA:16237"/>
        <dbReference type="Rhea" id="RHEA-COMP:10747"/>
        <dbReference type="Rhea" id="RHEA-COMP:10748"/>
        <dbReference type="ChEBI" id="CHEBI:83833"/>
        <dbReference type="ChEBI" id="CHEBI:83834"/>
        <dbReference type="EC" id="5.2.1.8"/>
    </reaction>
</comment>